<dbReference type="EMBL" id="METD01000001">
    <property type="protein sequence ID" value="OGB73613.1"/>
    <property type="molecule type" value="Genomic_DNA"/>
</dbReference>
<dbReference type="AlphaFoldDB" id="A0A1F4NQ80"/>
<dbReference type="Proteomes" id="UP000178085">
    <property type="component" value="Unassembled WGS sequence"/>
</dbReference>
<organism evidence="1 2">
    <name type="scientific">candidate division Kazan bacterium RIFCSPLOWO2_01_FULL_45_19</name>
    <dbReference type="NCBI Taxonomy" id="1798538"/>
    <lineage>
        <taxon>Bacteria</taxon>
        <taxon>Bacteria division Kazan-3B-28</taxon>
    </lineage>
</organism>
<sequence>MGKKESVWKKCLSSAQIDFIKVANDQRVRRVLTGTEFLLLDEFGSACGHDELIDLVRQSRECNTIPQIAIVVAFMWFDGEITANPLQDPPPEILSVLPAFQKYFTLNLFTAVLDRFYNIENRKSNLFADRFYPSLGTLTLPPPTNTFSASG</sequence>
<evidence type="ECO:0000313" key="2">
    <source>
        <dbReference type="Proteomes" id="UP000178085"/>
    </source>
</evidence>
<gene>
    <name evidence="1" type="ORF">A3K51_02075</name>
</gene>
<reference evidence="1 2" key="1">
    <citation type="journal article" date="2016" name="Nat. Commun.">
        <title>Thousands of microbial genomes shed light on interconnected biogeochemical processes in an aquifer system.</title>
        <authorList>
            <person name="Anantharaman K."/>
            <person name="Brown C.T."/>
            <person name="Hug L.A."/>
            <person name="Sharon I."/>
            <person name="Castelle C.J."/>
            <person name="Probst A.J."/>
            <person name="Thomas B.C."/>
            <person name="Singh A."/>
            <person name="Wilkins M.J."/>
            <person name="Karaoz U."/>
            <person name="Brodie E.L."/>
            <person name="Williams K.H."/>
            <person name="Hubbard S.S."/>
            <person name="Banfield J.F."/>
        </authorList>
    </citation>
    <scope>NUCLEOTIDE SEQUENCE [LARGE SCALE GENOMIC DNA]</scope>
</reference>
<protein>
    <submittedName>
        <fullName evidence="1">Uncharacterized protein</fullName>
    </submittedName>
</protein>
<name>A0A1F4NQ80_UNCK3</name>
<evidence type="ECO:0000313" key="1">
    <source>
        <dbReference type="EMBL" id="OGB73613.1"/>
    </source>
</evidence>
<accession>A0A1F4NQ80</accession>
<comment type="caution">
    <text evidence="1">The sequence shown here is derived from an EMBL/GenBank/DDBJ whole genome shotgun (WGS) entry which is preliminary data.</text>
</comment>
<proteinExistence type="predicted"/>